<dbReference type="RefSeq" id="WP_172176661.1">
    <property type="nucleotide sequence ID" value="NZ_WOEZ01000258.1"/>
</dbReference>
<sequence length="306" mass="34012">MAHKFLKFSELRRDPLLQSRVAMDPELIGEYTDAILRGDRMPHVSVVFDRMYYYLVDGWHRCAALEAAGKCEVEANVVNGTYRDAQLASFAANSKNGARRTNADKRLAVERMLADEEWAKCSDNDIAKHCAVSQPFVSSVRSSLITALSDKPLERTYTTKHGTQATMRTASIGRKARTKRGAEIEQSATPATPAQPWPFLAPPIDPTANPTARDSPDVRDDEQAAAPEVHATAEPEVSKHNTEIEELMAYIEKLEAENAWLRLDLDFANGEIAILHRKLGAAALECEDVNYRTRQADGVEPRPHDA</sequence>
<evidence type="ECO:0000313" key="4">
    <source>
        <dbReference type="EMBL" id="NPT61214.1"/>
    </source>
</evidence>
<dbReference type="Pfam" id="PF02195">
    <property type="entry name" value="ParB_N"/>
    <property type="match status" value="1"/>
</dbReference>
<name>A0A972SNE3_9BURK</name>
<dbReference type="EMBL" id="WOEZ01000258">
    <property type="protein sequence ID" value="NPT61214.1"/>
    <property type="molecule type" value="Genomic_DNA"/>
</dbReference>
<dbReference type="Proteomes" id="UP000655523">
    <property type="component" value="Unassembled WGS sequence"/>
</dbReference>
<organism evidence="4 5">
    <name type="scientific">Paraburkholderia elongata</name>
    <dbReference type="NCBI Taxonomy" id="2675747"/>
    <lineage>
        <taxon>Bacteria</taxon>
        <taxon>Pseudomonadati</taxon>
        <taxon>Pseudomonadota</taxon>
        <taxon>Betaproteobacteria</taxon>
        <taxon>Burkholderiales</taxon>
        <taxon>Burkholderiaceae</taxon>
        <taxon>Paraburkholderia</taxon>
    </lineage>
</organism>
<comment type="caution">
    <text evidence="4">The sequence shown here is derived from an EMBL/GenBank/DDBJ whole genome shotgun (WGS) entry which is preliminary data.</text>
</comment>
<reference evidence="4 5" key="1">
    <citation type="submission" date="2019-11" db="EMBL/GenBank/DDBJ databases">
        <title>Metabolism of dissolved organic matter in forest soils.</title>
        <authorList>
            <person name="Cyle K.T."/>
            <person name="Wilhelm R.C."/>
            <person name="Martinez C.E."/>
        </authorList>
    </citation>
    <scope>NUCLEOTIDE SEQUENCE [LARGE SCALE GENOMIC DNA]</scope>
    <source>
        <strain evidence="4 5">5N</strain>
    </source>
</reference>
<evidence type="ECO:0000259" key="3">
    <source>
        <dbReference type="Pfam" id="PF02195"/>
    </source>
</evidence>
<accession>A0A972SNE3</accession>
<protein>
    <recommendedName>
        <fullName evidence="3">ParB-like N-terminal domain-containing protein</fullName>
    </recommendedName>
</protein>
<dbReference type="InterPro" id="IPR003115">
    <property type="entry name" value="ParB_N"/>
</dbReference>
<dbReference type="SUPFAM" id="SSF110849">
    <property type="entry name" value="ParB/Sulfiredoxin"/>
    <property type="match status" value="1"/>
</dbReference>
<feature type="domain" description="ParB-like N-terminal" evidence="3">
    <location>
        <begin position="6"/>
        <end position="85"/>
    </location>
</feature>
<evidence type="ECO:0000313" key="5">
    <source>
        <dbReference type="Proteomes" id="UP000655523"/>
    </source>
</evidence>
<gene>
    <name evidence="4" type="ORF">GNZ13_43445</name>
</gene>
<evidence type="ECO:0000256" key="2">
    <source>
        <dbReference type="SAM" id="MobiDB-lite"/>
    </source>
</evidence>
<dbReference type="InterPro" id="IPR036086">
    <property type="entry name" value="ParB/Sulfiredoxin_sf"/>
</dbReference>
<feature type="compositionally biased region" description="Pro residues" evidence="2">
    <location>
        <begin position="193"/>
        <end position="205"/>
    </location>
</feature>
<feature type="region of interest" description="Disordered" evidence="2">
    <location>
        <begin position="171"/>
        <end position="236"/>
    </location>
</feature>
<dbReference type="AlphaFoldDB" id="A0A972SNE3"/>
<keyword evidence="5" id="KW-1185">Reference proteome</keyword>
<feature type="coiled-coil region" evidence="1">
    <location>
        <begin position="237"/>
        <end position="271"/>
    </location>
</feature>
<proteinExistence type="predicted"/>
<evidence type="ECO:0000256" key="1">
    <source>
        <dbReference type="SAM" id="Coils"/>
    </source>
</evidence>
<keyword evidence="1" id="KW-0175">Coiled coil</keyword>